<evidence type="ECO:0000256" key="6">
    <source>
        <dbReference type="ARBA" id="ARBA00023136"/>
    </source>
</evidence>
<dbReference type="Pfam" id="PF03552">
    <property type="entry name" value="Cellulose_synt"/>
    <property type="match status" value="1"/>
</dbReference>
<comment type="caution">
    <text evidence="8">The sequence shown here is derived from an EMBL/GenBank/DDBJ whole genome shotgun (WGS) entry which is preliminary data.</text>
</comment>
<evidence type="ECO:0000256" key="3">
    <source>
        <dbReference type="ARBA" id="ARBA00022679"/>
    </source>
</evidence>
<evidence type="ECO:0000313" key="8">
    <source>
        <dbReference type="EMBL" id="KAK6940624.1"/>
    </source>
</evidence>
<dbReference type="GO" id="GO:0030244">
    <property type="term" value="P:cellulose biosynthetic process"/>
    <property type="evidence" value="ECO:0007669"/>
    <property type="project" value="InterPro"/>
</dbReference>
<gene>
    <name evidence="8" type="ORF">RJ641_030155</name>
</gene>
<dbReference type="AlphaFoldDB" id="A0AAN8VZM1"/>
<reference evidence="8 9" key="1">
    <citation type="submission" date="2023-12" db="EMBL/GenBank/DDBJ databases">
        <title>A high-quality genome assembly for Dillenia turbinata (Dilleniales).</title>
        <authorList>
            <person name="Chanderbali A."/>
        </authorList>
    </citation>
    <scope>NUCLEOTIDE SEQUENCE [LARGE SCALE GENOMIC DNA]</scope>
    <source>
        <strain evidence="8">LSX21</strain>
        <tissue evidence="8">Leaf</tissue>
    </source>
</reference>
<protein>
    <submittedName>
        <fullName evidence="8">Cellulose synthase</fullName>
    </submittedName>
</protein>
<dbReference type="InterPro" id="IPR005150">
    <property type="entry name" value="Cellulose_synth"/>
</dbReference>
<evidence type="ECO:0000256" key="2">
    <source>
        <dbReference type="ARBA" id="ARBA00022676"/>
    </source>
</evidence>
<feature type="binding site" evidence="7">
    <location>
        <position position="43"/>
    </location>
    <ligand>
        <name>UDP-alpha-D-glucose</name>
        <dbReference type="ChEBI" id="CHEBI:58885"/>
    </ligand>
</feature>
<name>A0AAN8VZM1_9MAGN</name>
<keyword evidence="3" id="KW-0808">Transferase</keyword>
<evidence type="ECO:0000256" key="4">
    <source>
        <dbReference type="ARBA" id="ARBA00022692"/>
    </source>
</evidence>
<sequence>MKRKYEEFKVYLECAGALDEERKELLKLLYISSEKQLGDQHHKKVGAMNSITSLNINCADKCTIPVES</sequence>
<keyword evidence="6" id="KW-0472">Membrane</keyword>
<dbReference type="GO" id="GO:0016020">
    <property type="term" value="C:membrane"/>
    <property type="evidence" value="ECO:0007669"/>
    <property type="project" value="InterPro"/>
</dbReference>
<evidence type="ECO:0000256" key="7">
    <source>
        <dbReference type="PIRSR" id="PIRSR605150-2"/>
    </source>
</evidence>
<keyword evidence="9" id="KW-1185">Reference proteome</keyword>
<organism evidence="8 9">
    <name type="scientific">Dillenia turbinata</name>
    <dbReference type="NCBI Taxonomy" id="194707"/>
    <lineage>
        <taxon>Eukaryota</taxon>
        <taxon>Viridiplantae</taxon>
        <taxon>Streptophyta</taxon>
        <taxon>Embryophyta</taxon>
        <taxon>Tracheophyta</taxon>
        <taxon>Spermatophyta</taxon>
        <taxon>Magnoliopsida</taxon>
        <taxon>eudicotyledons</taxon>
        <taxon>Gunneridae</taxon>
        <taxon>Pentapetalae</taxon>
        <taxon>Dilleniales</taxon>
        <taxon>Dilleniaceae</taxon>
        <taxon>Dillenia</taxon>
    </lineage>
</organism>
<dbReference type="GO" id="GO:0016760">
    <property type="term" value="F:cellulose synthase (UDP-forming) activity"/>
    <property type="evidence" value="ECO:0007669"/>
    <property type="project" value="InterPro"/>
</dbReference>
<accession>A0AAN8VZM1</accession>
<dbReference type="EMBL" id="JBAMMX010000005">
    <property type="protein sequence ID" value="KAK6940624.1"/>
    <property type="molecule type" value="Genomic_DNA"/>
</dbReference>
<evidence type="ECO:0000313" key="9">
    <source>
        <dbReference type="Proteomes" id="UP001370490"/>
    </source>
</evidence>
<dbReference type="Proteomes" id="UP001370490">
    <property type="component" value="Unassembled WGS sequence"/>
</dbReference>
<comment type="subcellular location">
    <subcellularLocation>
        <location evidence="1">Endomembrane system</location>
    </subcellularLocation>
</comment>
<keyword evidence="2" id="KW-0328">Glycosyltransferase</keyword>
<dbReference type="GO" id="GO:0012505">
    <property type="term" value="C:endomembrane system"/>
    <property type="evidence" value="ECO:0007669"/>
    <property type="project" value="UniProtKB-SubCell"/>
</dbReference>
<proteinExistence type="predicted"/>
<keyword evidence="5" id="KW-1133">Transmembrane helix</keyword>
<keyword evidence="4" id="KW-0812">Transmembrane</keyword>
<evidence type="ECO:0000256" key="5">
    <source>
        <dbReference type="ARBA" id="ARBA00022989"/>
    </source>
</evidence>
<evidence type="ECO:0000256" key="1">
    <source>
        <dbReference type="ARBA" id="ARBA00004308"/>
    </source>
</evidence>